<dbReference type="SMART" id="SM00862">
    <property type="entry name" value="Trans_reg_C"/>
    <property type="match status" value="1"/>
</dbReference>
<comment type="caution">
    <text evidence="9">The sequence shown here is derived from an EMBL/GenBank/DDBJ whole genome shotgun (WGS) entry which is preliminary data.</text>
</comment>
<dbReference type="InterPro" id="IPR010982">
    <property type="entry name" value="Lambda_DNA-bd_dom_sf"/>
</dbReference>
<dbReference type="SUPFAM" id="SSF48452">
    <property type="entry name" value="TPR-like"/>
    <property type="match status" value="1"/>
</dbReference>
<dbReference type="GO" id="GO:0006355">
    <property type="term" value="P:regulation of DNA-templated transcription"/>
    <property type="evidence" value="ECO:0007669"/>
    <property type="project" value="InterPro"/>
</dbReference>
<evidence type="ECO:0000256" key="3">
    <source>
        <dbReference type="ARBA" id="ARBA00023125"/>
    </source>
</evidence>
<comment type="similarity">
    <text evidence="1">Belongs to the AfsR/DnrI/RedD regulatory family.</text>
</comment>
<evidence type="ECO:0000256" key="5">
    <source>
        <dbReference type="PROSITE-ProRule" id="PRU01091"/>
    </source>
</evidence>
<dbReference type="InterPro" id="IPR016032">
    <property type="entry name" value="Sig_transdc_resp-reg_C-effctor"/>
</dbReference>
<keyword evidence="10" id="KW-1185">Reference proteome</keyword>
<evidence type="ECO:0000313" key="9">
    <source>
        <dbReference type="EMBL" id="KAB2379129.1"/>
    </source>
</evidence>
<dbReference type="AlphaFoldDB" id="A0A6L3VZN8"/>
<dbReference type="InterPro" id="IPR005158">
    <property type="entry name" value="BTAD"/>
</dbReference>
<evidence type="ECO:0000313" key="10">
    <source>
        <dbReference type="Proteomes" id="UP000483004"/>
    </source>
</evidence>
<dbReference type="InterPro" id="IPR002182">
    <property type="entry name" value="NB-ARC"/>
</dbReference>
<feature type="DNA-binding region" description="OmpR/PhoB-type" evidence="5">
    <location>
        <begin position="108"/>
        <end position="209"/>
    </location>
</feature>
<dbReference type="SMART" id="SM01043">
    <property type="entry name" value="BTAD"/>
    <property type="match status" value="1"/>
</dbReference>
<dbReference type="Pfam" id="PF03704">
    <property type="entry name" value="BTAD"/>
    <property type="match status" value="1"/>
</dbReference>
<accession>A0A6L3VZN8</accession>
<dbReference type="OrthoDB" id="5521887at2"/>
<dbReference type="InterPro" id="IPR011990">
    <property type="entry name" value="TPR-like_helical_dom_sf"/>
</dbReference>
<dbReference type="GO" id="GO:0000160">
    <property type="term" value="P:phosphorelay signal transduction system"/>
    <property type="evidence" value="ECO:0007669"/>
    <property type="project" value="InterPro"/>
</dbReference>
<dbReference type="InterPro" id="IPR001387">
    <property type="entry name" value="Cro/C1-type_HTH"/>
</dbReference>
<dbReference type="Pfam" id="PF00931">
    <property type="entry name" value="NB-ARC"/>
    <property type="match status" value="1"/>
</dbReference>
<keyword evidence="2" id="KW-0805">Transcription regulation</keyword>
<dbReference type="CDD" id="cd15831">
    <property type="entry name" value="BTAD"/>
    <property type="match status" value="1"/>
</dbReference>
<dbReference type="RefSeq" id="WP_151541916.1">
    <property type="nucleotide sequence ID" value="NZ_WBMR01000062.1"/>
</dbReference>
<organism evidence="9 10">
    <name type="scientific">Actinomadura montaniterrae</name>
    <dbReference type="NCBI Taxonomy" id="1803903"/>
    <lineage>
        <taxon>Bacteria</taxon>
        <taxon>Bacillati</taxon>
        <taxon>Actinomycetota</taxon>
        <taxon>Actinomycetes</taxon>
        <taxon>Streptosporangiales</taxon>
        <taxon>Thermomonosporaceae</taxon>
        <taxon>Actinomadura</taxon>
    </lineage>
</organism>
<dbReference type="SUPFAM" id="SSF47413">
    <property type="entry name" value="lambda repressor-like DNA-binding domains"/>
    <property type="match status" value="1"/>
</dbReference>
<feature type="region of interest" description="Disordered" evidence="6">
    <location>
        <begin position="75"/>
        <end position="117"/>
    </location>
</feature>
<dbReference type="PRINTS" id="PR00364">
    <property type="entry name" value="DISEASERSIST"/>
</dbReference>
<evidence type="ECO:0000259" key="7">
    <source>
        <dbReference type="PROSITE" id="PS50943"/>
    </source>
</evidence>
<dbReference type="PROSITE" id="PS51755">
    <property type="entry name" value="OMPR_PHOB"/>
    <property type="match status" value="1"/>
</dbReference>
<name>A0A6L3VZN8_9ACTN</name>
<evidence type="ECO:0000256" key="6">
    <source>
        <dbReference type="SAM" id="MobiDB-lite"/>
    </source>
</evidence>
<evidence type="ECO:0000259" key="8">
    <source>
        <dbReference type="PROSITE" id="PS51755"/>
    </source>
</evidence>
<keyword evidence="3 5" id="KW-0238">DNA-binding</keyword>
<dbReference type="Gene3D" id="1.10.10.10">
    <property type="entry name" value="Winged helix-like DNA-binding domain superfamily/Winged helix DNA-binding domain"/>
    <property type="match status" value="1"/>
</dbReference>
<reference evidence="9 10" key="1">
    <citation type="submission" date="2019-09" db="EMBL/GenBank/DDBJ databases">
        <title>Actinomadura physcomitrii sp. nov., a novel actinomycete isolated from moss [Physcomitrium sphaericum (Ludw) Fuernr].</title>
        <authorList>
            <person name="Liu C."/>
            <person name="Zhuang X."/>
        </authorList>
    </citation>
    <scope>NUCLEOTIDE SEQUENCE [LARGE SCALE GENOMIC DNA]</scope>
    <source>
        <strain evidence="9 10">CYP1-1B</strain>
    </source>
</reference>
<dbReference type="PANTHER" id="PTHR35807">
    <property type="entry name" value="TRANSCRIPTIONAL REGULATOR REDD-RELATED"/>
    <property type="match status" value="1"/>
</dbReference>
<dbReference type="GO" id="GO:0043531">
    <property type="term" value="F:ADP binding"/>
    <property type="evidence" value="ECO:0007669"/>
    <property type="project" value="InterPro"/>
</dbReference>
<feature type="compositionally biased region" description="Low complexity" evidence="6">
    <location>
        <begin position="75"/>
        <end position="92"/>
    </location>
</feature>
<feature type="domain" description="OmpR/PhoB-type" evidence="8">
    <location>
        <begin position="108"/>
        <end position="209"/>
    </location>
</feature>
<proteinExistence type="inferred from homology"/>
<dbReference type="InterPro" id="IPR001867">
    <property type="entry name" value="OmpR/PhoB-type_DNA-bd"/>
</dbReference>
<evidence type="ECO:0000256" key="2">
    <source>
        <dbReference type="ARBA" id="ARBA00023015"/>
    </source>
</evidence>
<protein>
    <submittedName>
        <fullName evidence="9">Helix-turn-helix domain-containing protein</fullName>
    </submittedName>
</protein>
<gene>
    <name evidence="9" type="ORF">F9B16_21580</name>
</gene>
<dbReference type="SUPFAM" id="SSF46894">
    <property type="entry name" value="C-terminal effector domain of the bipartite response regulators"/>
    <property type="match status" value="1"/>
</dbReference>
<dbReference type="GO" id="GO:0003677">
    <property type="term" value="F:DNA binding"/>
    <property type="evidence" value="ECO:0007669"/>
    <property type="project" value="UniProtKB-UniRule"/>
</dbReference>
<dbReference type="EMBL" id="WBMR01000062">
    <property type="protein sequence ID" value="KAB2379129.1"/>
    <property type="molecule type" value="Genomic_DNA"/>
</dbReference>
<dbReference type="InterPro" id="IPR027417">
    <property type="entry name" value="P-loop_NTPase"/>
</dbReference>
<feature type="domain" description="HTH cro/C1-type" evidence="7">
    <location>
        <begin position="16"/>
        <end position="71"/>
    </location>
</feature>
<dbReference type="PROSITE" id="PS50943">
    <property type="entry name" value="HTH_CROC1"/>
    <property type="match status" value="1"/>
</dbReference>
<dbReference type="Gene3D" id="1.25.40.10">
    <property type="entry name" value="Tetratricopeptide repeat domain"/>
    <property type="match status" value="1"/>
</dbReference>
<dbReference type="Pfam" id="PF13560">
    <property type="entry name" value="HTH_31"/>
    <property type="match status" value="1"/>
</dbReference>
<dbReference type="CDD" id="cd00093">
    <property type="entry name" value="HTH_XRE"/>
    <property type="match status" value="1"/>
</dbReference>
<dbReference type="SMART" id="SM00530">
    <property type="entry name" value="HTH_XRE"/>
    <property type="match status" value="1"/>
</dbReference>
<evidence type="ECO:0000256" key="4">
    <source>
        <dbReference type="ARBA" id="ARBA00023163"/>
    </source>
</evidence>
<dbReference type="Gene3D" id="1.10.260.40">
    <property type="entry name" value="lambda repressor-like DNA-binding domains"/>
    <property type="match status" value="1"/>
</dbReference>
<dbReference type="PANTHER" id="PTHR35807:SF1">
    <property type="entry name" value="TRANSCRIPTIONAL REGULATOR REDD"/>
    <property type="match status" value="1"/>
</dbReference>
<dbReference type="Proteomes" id="UP000483004">
    <property type="component" value="Unassembled WGS sequence"/>
</dbReference>
<evidence type="ECO:0000256" key="1">
    <source>
        <dbReference type="ARBA" id="ARBA00005820"/>
    </source>
</evidence>
<dbReference type="Pfam" id="PF00486">
    <property type="entry name" value="Trans_reg_C"/>
    <property type="match status" value="1"/>
</dbReference>
<dbReference type="InterPro" id="IPR051677">
    <property type="entry name" value="AfsR-DnrI-RedD_regulator"/>
</dbReference>
<sequence>MSRGNGESTIPLADLVRTHRNRAGLTQQELARKAGISVAALRDLEQGRHSRPRPGSVSALAEALGLDSSQAAELAFSSASPVRPAARPAAPARIEHDPPPQEPVRQPRPGRPQQGLWLGVLGPLETSLDGRPLNLGPPSRCALLGLLALEPGSVVRRGTIMEVLWGQSAPSTAPSLIQAHVSRLRKLLVPDGNGTKVIASAVGGYRLQVRPEQLDLLTFRALVARADAAHAAGDDHRACDLYEQALRLWRGDPLADLEVLHNQPCVAMYRRELSDVLVRSAEIACGLGLHDRVLPRLHALAAAEPLNERVHARLMIALAGSGQQAAALHIYEDLRTRLDREFAIYPGEELTSAHLRVLRQDIPRARLAYEPPALVPAVPRQLPASARYFTGRDRERGLLSGLLGEDSPEAGRVAVAALTGMAGIGKTALAISWAHEVADRFPGGQLFADLRGFSSSGPPVDPAEVLSGFLTALGVPPSETHADTARLAALYRSTLAGRRMLIVLDNARDAEQVRPLLPGSPGCLVLVTSRHRLIGLAAGNGAHLVTVPGLTDEESHRLLARALGTERVAADPGAAGELIALCARLPLALCNATAYAAAHPDLPLGALVAEMRDEQGRLDALETGEPATSIRAAFSLSQAKLSDTAAKVFPLLGLHPGPDFSVPAVAALCGSGWSQAQAALDDLCDVHLLTGHAPGRYACHELVRVYAAEAAERSLGIADRRAAVYRLLDYYLHSASSVSALLFPHLAQQKLDEPRPGVVPESIGDAQQAVQWALDERPTLRAAIELAVKGSYYPHAWQLSRAAAWFFNSEEHWENLSGPQ</sequence>
<keyword evidence="4" id="KW-0804">Transcription</keyword>
<dbReference type="Gene3D" id="3.40.50.300">
    <property type="entry name" value="P-loop containing nucleotide triphosphate hydrolases"/>
    <property type="match status" value="1"/>
</dbReference>
<dbReference type="SUPFAM" id="SSF52540">
    <property type="entry name" value="P-loop containing nucleoside triphosphate hydrolases"/>
    <property type="match status" value="1"/>
</dbReference>
<dbReference type="InterPro" id="IPR036388">
    <property type="entry name" value="WH-like_DNA-bd_sf"/>
</dbReference>